<organism evidence="4 5">
    <name type="scientific">Aphanomyces astaci</name>
    <name type="common">Crayfish plague agent</name>
    <dbReference type="NCBI Taxonomy" id="112090"/>
    <lineage>
        <taxon>Eukaryota</taxon>
        <taxon>Sar</taxon>
        <taxon>Stramenopiles</taxon>
        <taxon>Oomycota</taxon>
        <taxon>Saprolegniomycetes</taxon>
        <taxon>Saprolegniales</taxon>
        <taxon>Verrucalvaceae</taxon>
        <taxon>Aphanomyces</taxon>
    </lineage>
</organism>
<evidence type="ECO:0000256" key="2">
    <source>
        <dbReference type="ARBA" id="ARBA00022679"/>
    </source>
</evidence>
<dbReference type="InterPro" id="IPR029063">
    <property type="entry name" value="SAM-dependent_MTases_sf"/>
</dbReference>
<dbReference type="PANTHER" id="PTHR13393:SF0">
    <property type="entry name" value="RNA N6-ADENOSINE-METHYLTRANSFERASE METTL16"/>
    <property type="match status" value="1"/>
</dbReference>
<accession>A0A3R7BTN0</accession>
<dbReference type="GO" id="GO:0005634">
    <property type="term" value="C:nucleus"/>
    <property type="evidence" value="ECO:0007669"/>
    <property type="project" value="TreeGrafter"/>
</dbReference>
<dbReference type="AlphaFoldDB" id="A0A3R7BTN0"/>
<feature type="region of interest" description="Disordered" evidence="3">
    <location>
        <begin position="346"/>
        <end position="377"/>
    </location>
</feature>
<dbReference type="GO" id="GO:0070475">
    <property type="term" value="P:rRNA base methylation"/>
    <property type="evidence" value="ECO:0007669"/>
    <property type="project" value="TreeGrafter"/>
</dbReference>
<evidence type="ECO:0000313" key="5">
    <source>
        <dbReference type="Proteomes" id="UP000286510"/>
    </source>
</evidence>
<keyword evidence="1" id="KW-0489">Methyltransferase</keyword>
<proteinExistence type="predicted"/>
<feature type="region of interest" description="Disordered" evidence="3">
    <location>
        <begin position="413"/>
        <end position="433"/>
    </location>
</feature>
<dbReference type="PANTHER" id="PTHR13393">
    <property type="entry name" value="SAM-DEPENDENT METHYLTRANSFERASE"/>
    <property type="match status" value="1"/>
</dbReference>
<gene>
    <name evidence="4" type="ORF">DYB26_001936</name>
</gene>
<sequence length="828" mass="89374">MMHPYDLISVHESNIGHTTLKWSDPQAARELTRALLHRDFGITTWHVPLNRLCPPLPNRLNYIHWIEDLILFSQSSYVSTEDAPIWGVDIGTGASVIYPLLGHSLNQWRFLATDVDAESIEYAAANLRSNHLEHVIHLETVADGHDAAILPTASIQRRCRHDGPVLFTMCNPPFFDSIDQADTNPRTACTGSASEMTTPGGEVAFVTRMIQDSLLLTSQVRWYTSLIGRKSSLRPLLAILRSHGIPNMRTTEFLQGRTTRWGLAWSFTTDGSTTPNEVLSFDTLSQKKSYDTHGHKVLAKRREAKRRQALTFHLPQSFPAVSTGHCASMDDVHRRILDSAALLESAEEAQDMSEHAHNQAADDLESPVEEQHDDVKRPQVVTEVGGGETTKLDDTEPAEPASVVHHVHVNDNDETVDNAPTPLNSSSSPSVPVDAWEEGEVEEEVPYVKPTTATSHTSASLDPVDETELGPSVAAAGILAQAPPGTLTPLLEYQQGYHGVSYESTSTQLPKVVIRDPSKSIKTTLNAVFALPEHTIGDTTLIVSPMPPPVDPTLVEQLRQTYEGTGVHLSNVMHGMTEAPSRRTTNDTLEEAAEVEEDEGSTADGVEAGAVASLAGAAEGTAFETAAEVAAADVATLEDAAADGATLEDEAADAATLEDAAEDGATLADAVAGVEGVGSEADGAVVEVEGSLVEVVGDLESTAGEAGLGILLLSQHMAAVVVLLTMHPLPDPTTRHRTLPIMNHTNHMEGTNRAATTSNIKLLLPATTPHRLIHHLSTLPTMTSTNTTTHHPLHRRMGNLQAGTEEEGTSRLVWPRQIARIQLPRRSV</sequence>
<dbReference type="EMBL" id="QUTF01018558">
    <property type="protein sequence ID" value="RHZ01883.1"/>
    <property type="molecule type" value="Genomic_DNA"/>
</dbReference>
<evidence type="ECO:0000256" key="1">
    <source>
        <dbReference type="ARBA" id="ARBA00022603"/>
    </source>
</evidence>
<protein>
    <recommendedName>
        <fullName evidence="6">U6 small nuclear RNA (adenine-(43)-N(6))-methyltransferase</fullName>
    </recommendedName>
</protein>
<dbReference type="InterPro" id="IPR010286">
    <property type="entry name" value="METTL16/RlmF"/>
</dbReference>
<evidence type="ECO:0000256" key="3">
    <source>
        <dbReference type="SAM" id="MobiDB-lite"/>
    </source>
</evidence>
<dbReference type="VEuPathDB" id="FungiDB:H257_15869"/>
<reference evidence="4 5" key="1">
    <citation type="submission" date="2018-08" db="EMBL/GenBank/DDBJ databases">
        <title>Aphanomyces genome sequencing and annotation.</title>
        <authorList>
            <person name="Minardi D."/>
            <person name="Oidtmann B."/>
            <person name="Van Der Giezen M."/>
            <person name="Studholme D.J."/>
        </authorList>
    </citation>
    <scope>NUCLEOTIDE SEQUENCE [LARGE SCALE GENOMIC DNA]</scope>
    <source>
        <strain evidence="4 5">FDL457</strain>
    </source>
</reference>
<dbReference type="Gene3D" id="3.40.50.150">
    <property type="entry name" value="Vaccinia Virus protein VP39"/>
    <property type="match status" value="1"/>
</dbReference>
<dbReference type="Pfam" id="PF05971">
    <property type="entry name" value="Methyltransf_10"/>
    <property type="match status" value="1"/>
</dbReference>
<name>A0A3R7BTN0_APHAT</name>
<dbReference type="GO" id="GO:0008168">
    <property type="term" value="F:methyltransferase activity"/>
    <property type="evidence" value="ECO:0007669"/>
    <property type="project" value="UniProtKB-KW"/>
</dbReference>
<evidence type="ECO:0008006" key="6">
    <source>
        <dbReference type="Google" id="ProtNLM"/>
    </source>
</evidence>
<keyword evidence="2" id="KW-0808">Transferase</keyword>
<comment type="caution">
    <text evidence="4">The sequence shown here is derived from an EMBL/GenBank/DDBJ whole genome shotgun (WGS) entry which is preliminary data.</text>
</comment>
<evidence type="ECO:0000313" key="4">
    <source>
        <dbReference type="EMBL" id="RHZ01883.1"/>
    </source>
</evidence>
<dbReference type="SUPFAM" id="SSF53335">
    <property type="entry name" value="S-adenosyl-L-methionine-dependent methyltransferases"/>
    <property type="match status" value="1"/>
</dbReference>
<dbReference type="Proteomes" id="UP000286510">
    <property type="component" value="Unassembled WGS sequence"/>
</dbReference>